<organism evidence="1 2">
    <name type="scientific">Parabacteroides johnsonii</name>
    <dbReference type="NCBI Taxonomy" id="387661"/>
    <lineage>
        <taxon>Bacteria</taxon>
        <taxon>Pseudomonadati</taxon>
        <taxon>Bacteroidota</taxon>
        <taxon>Bacteroidia</taxon>
        <taxon>Bacteroidales</taxon>
        <taxon>Tannerellaceae</taxon>
        <taxon>Parabacteroides</taxon>
    </lineage>
</organism>
<accession>A0A9Q5X746</accession>
<comment type="caution">
    <text evidence="1">The sequence shown here is derived from an EMBL/GenBank/DDBJ whole genome shotgun (WGS) entry which is preliminary data.</text>
</comment>
<dbReference type="InterPro" id="IPR045788">
    <property type="entry name" value="MobC_2"/>
</dbReference>
<sequence>MNRERKKGGRHPKLEKKTHHVMLRFNDEEWLRFLAMYEQTEVKAKAVFAKARIFGGEFRVFREDRTLVEYYTKLSSFHAQYRMIGNNYNQTVKELRCHFSEKKAMALLYRLEQCTKELAALTRQIVELTKEFEERWSQKSV</sequence>
<name>A0A9Q5X746_9BACT</name>
<dbReference type="Proteomes" id="UP000195975">
    <property type="component" value="Unassembled WGS sequence"/>
</dbReference>
<proteinExistence type="predicted"/>
<dbReference type="EMBL" id="NFIJ01000017">
    <property type="protein sequence ID" value="OUO04008.1"/>
    <property type="molecule type" value="Genomic_DNA"/>
</dbReference>
<dbReference type="AlphaFoldDB" id="A0A9Q5X746"/>
<evidence type="ECO:0000313" key="1">
    <source>
        <dbReference type="EMBL" id="OUO04008.1"/>
    </source>
</evidence>
<gene>
    <name evidence="1" type="ORF">B5F96_14080</name>
</gene>
<dbReference type="Pfam" id="PF19514">
    <property type="entry name" value="MobC_2"/>
    <property type="match status" value="1"/>
</dbReference>
<evidence type="ECO:0008006" key="3">
    <source>
        <dbReference type="Google" id="ProtNLM"/>
    </source>
</evidence>
<dbReference type="NCBIfam" id="NF041324">
    <property type="entry name" value="Bacteroid_MobA"/>
    <property type="match status" value="1"/>
</dbReference>
<protein>
    <recommendedName>
        <fullName evidence="3">MobA protein</fullName>
    </recommendedName>
</protein>
<evidence type="ECO:0000313" key="2">
    <source>
        <dbReference type="Proteomes" id="UP000195975"/>
    </source>
</evidence>
<dbReference type="RefSeq" id="WP_087375621.1">
    <property type="nucleotide sequence ID" value="NZ_NFIJ01000017.1"/>
</dbReference>
<reference evidence="2" key="1">
    <citation type="submission" date="2017-04" db="EMBL/GenBank/DDBJ databases">
        <title>Function of individual gut microbiota members based on whole genome sequencing of pure cultures obtained from chicken caecum.</title>
        <authorList>
            <person name="Medvecky M."/>
            <person name="Cejkova D."/>
            <person name="Polansky O."/>
            <person name="Karasova D."/>
            <person name="Kubasova T."/>
            <person name="Cizek A."/>
            <person name="Rychlik I."/>
        </authorList>
    </citation>
    <scope>NUCLEOTIDE SEQUENCE [LARGE SCALE GENOMIC DNA]</scope>
    <source>
        <strain evidence="2">An42</strain>
    </source>
</reference>